<keyword evidence="5 7" id="KW-1133">Transmembrane helix</keyword>
<feature type="domain" description="Major facilitator superfamily (MFS) profile" evidence="8">
    <location>
        <begin position="10"/>
        <end position="481"/>
    </location>
</feature>
<dbReference type="Proteomes" id="UP001157034">
    <property type="component" value="Unassembled WGS sequence"/>
</dbReference>
<dbReference type="PANTHER" id="PTHR42718:SF42">
    <property type="entry name" value="EXPORT PROTEIN"/>
    <property type="match status" value="1"/>
</dbReference>
<dbReference type="Pfam" id="PF07690">
    <property type="entry name" value="MFS_1"/>
    <property type="match status" value="1"/>
</dbReference>
<sequence length="508" mass="53109">MASAPRPWRALWALVVGFFMILIDSTIVSVANPRILEGLHTDIDSVIWVTSAYLLTYATPLLITGRLGDRFGPKNLYLVGLTIFTLASLWCGLSGDIGWLITARAVQGLGAALMAPQTMAVITRVFPAERRGAAMGVWGAVAGVGTLVGPIVGGLIVDALGWPWIFFVNVPIGVVAFALAVILVPRLEMHPHRFDLLGVVLSAVGMFLLVFGIQEGERYDWGTIAGPISVWLLIIVGVVVLVAFVVWQRFNRAEPLLPLRLFRDRNFALANIGITAVGFTVTSFALPLVFYLQLVRGMTPTQSALMFAPMAVSIFISPFTGRALDRVHPRTIGAVGMVLLALSLVLYAVLLTPDQSVGVLLIPAFVLGIAQAGIWAPLSVSATRNLPLNLAGAGAGVYNATRQVGAVLGSASIAALIQSRLVADLPAAAGGSVSQAGFGGGALPAPLHDGFTAAMAQSILLPAAGAIIAFVVVLFLVRPGGPAPVPVPATAPAAQPVDEARAAEHSAQ</sequence>
<dbReference type="Gene3D" id="1.20.1250.20">
    <property type="entry name" value="MFS general substrate transporter like domains"/>
    <property type="match status" value="1"/>
</dbReference>
<feature type="transmembrane region" description="Helical" evidence="7">
    <location>
        <begin position="46"/>
        <end position="64"/>
    </location>
</feature>
<dbReference type="RefSeq" id="WP_284254007.1">
    <property type="nucleotide sequence ID" value="NZ_BAAAQO010000002.1"/>
</dbReference>
<feature type="transmembrane region" description="Helical" evidence="7">
    <location>
        <begin position="357"/>
        <end position="378"/>
    </location>
</feature>
<keyword evidence="3" id="KW-1003">Cell membrane</keyword>
<evidence type="ECO:0000256" key="3">
    <source>
        <dbReference type="ARBA" id="ARBA00022475"/>
    </source>
</evidence>
<organism evidence="9 10">
    <name type="scientific">Pseudolysinimonas kribbensis</name>
    <dbReference type="NCBI Taxonomy" id="433641"/>
    <lineage>
        <taxon>Bacteria</taxon>
        <taxon>Bacillati</taxon>
        <taxon>Actinomycetota</taxon>
        <taxon>Actinomycetes</taxon>
        <taxon>Micrococcales</taxon>
        <taxon>Microbacteriaceae</taxon>
        <taxon>Pseudolysinimonas</taxon>
    </lineage>
</organism>
<feature type="transmembrane region" description="Helical" evidence="7">
    <location>
        <begin position="331"/>
        <end position="351"/>
    </location>
</feature>
<feature type="transmembrane region" description="Helical" evidence="7">
    <location>
        <begin position="459"/>
        <end position="477"/>
    </location>
</feature>
<reference evidence="10" key="1">
    <citation type="journal article" date="2019" name="Int. J. Syst. Evol. Microbiol.">
        <title>The Global Catalogue of Microorganisms (GCM) 10K type strain sequencing project: providing services to taxonomists for standard genome sequencing and annotation.</title>
        <authorList>
            <consortium name="The Broad Institute Genomics Platform"/>
            <consortium name="The Broad Institute Genome Sequencing Center for Infectious Disease"/>
            <person name="Wu L."/>
            <person name="Ma J."/>
        </authorList>
    </citation>
    <scope>NUCLEOTIDE SEQUENCE [LARGE SCALE GENOMIC DNA]</scope>
    <source>
        <strain evidence="10">NBRC 108894</strain>
    </source>
</reference>
<name>A0ABQ6K3J6_9MICO</name>
<dbReference type="InterPro" id="IPR004638">
    <property type="entry name" value="EmrB-like"/>
</dbReference>
<dbReference type="PROSITE" id="PS50850">
    <property type="entry name" value="MFS"/>
    <property type="match status" value="1"/>
</dbReference>
<accession>A0ABQ6K3J6</accession>
<feature type="transmembrane region" description="Helical" evidence="7">
    <location>
        <begin position="268"/>
        <end position="292"/>
    </location>
</feature>
<feature type="transmembrane region" description="Helical" evidence="7">
    <location>
        <begin position="228"/>
        <end position="247"/>
    </location>
</feature>
<dbReference type="InterPro" id="IPR011701">
    <property type="entry name" value="MFS"/>
</dbReference>
<evidence type="ECO:0000256" key="1">
    <source>
        <dbReference type="ARBA" id="ARBA00004651"/>
    </source>
</evidence>
<dbReference type="Gene3D" id="1.20.1720.10">
    <property type="entry name" value="Multidrug resistance protein D"/>
    <property type="match status" value="1"/>
</dbReference>
<comment type="caution">
    <text evidence="9">The sequence shown here is derived from an EMBL/GenBank/DDBJ whole genome shotgun (WGS) entry which is preliminary data.</text>
</comment>
<evidence type="ECO:0000256" key="7">
    <source>
        <dbReference type="SAM" id="Phobius"/>
    </source>
</evidence>
<evidence type="ECO:0000256" key="4">
    <source>
        <dbReference type="ARBA" id="ARBA00022692"/>
    </source>
</evidence>
<dbReference type="EMBL" id="BSVB01000001">
    <property type="protein sequence ID" value="GMA95205.1"/>
    <property type="molecule type" value="Genomic_DNA"/>
</dbReference>
<evidence type="ECO:0000259" key="8">
    <source>
        <dbReference type="PROSITE" id="PS50850"/>
    </source>
</evidence>
<feature type="transmembrane region" description="Helical" evidence="7">
    <location>
        <begin position="304"/>
        <end position="324"/>
    </location>
</feature>
<dbReference type="SUPFAM" id="SSF103473">
    <property type="entry name" value="MFS general substrate transporter"/>
    <property type="match status" value="1"/>
</dbReference>
<gene>
    <name evidence="9" type="ORF">GCM10025881_20290</name>
</gene>
<dbReference type="PANTHER" id="PTHR42718">
    <property type="entry name" value="MAJOR FACILITATOR SUPERFAMILY MULTIDRUG TRANSPORTER MFSC"/>
    <property type="match status" value="1"/>
</dbReference>
<evidence type="ECO:0000313" key="9">
    <source>
        <dbReference type="EMBL" id="GMA95205.1"/>
    </source>
</evidence>
<evidence type="ECO:0000256" key="2">
    <source>
        <dbReference type="ARBA" id="ARBA00022448"/>
    </source>
</evidence>
<dbReference type="CDD" id="cd17321">
    <property type="entry name" value="MFS_MMR_MDR_like"/>
    <property type="match status" value="1"/>
</dbReference>
<keyword evidence="10" id="KW-1185">Reference proteome</keyword>
<feature type="transmembrane region" description="Helical" evidence="7">
    <location>
        <begin position="196"/>
        <end position="213"/>
    </location>
</feature>
<dbReference type="InterPro" id="IPR020846">
    <property type="entry name" value="MFS_dom"/>
</dbReference>
<dbReference type="NCBIfam" id="TIGR00711">
    <property type="entry name" value="efflux_EmrB"/>
    <property type="match status" value="1"/>
</dbReference>
<comment type="subcellular location">
    <subcellularLocation>
        <location evidence="1">Cell membrane</location>
        <topology evidence="1">Multi-pass membrane protein</topology>
    </subcellularLocation>
</comment>
<proteinExistence type="predicted"/>
<feature type="transmembrane region" description="Helical" evidence="7">
    <location>
        <begin position="76"/>
        <end position="101"/>
    </location>
</feature>
<keyword evidence="4 7" id="KW-0812">Transmembrane</keyword>
<evidence type="ECO:0000256" key="5">
    <source>
        <dbReference type="ARBA" id="ARBA00022989"/>
    </source>
</evidence>
<evidence type="ECO:0000256" key="6">
    <source>
        <dbReference type="ARBA" id="ARBA00023136"/>
    </source>
</evidence>
<protein>
    <submittedName>
        <fullName evidence="9">MFS transporter</fullName>
    </submittedName>
</protein>
<feature type="transmembrane region" description="Helical" evidence="7">
    <location>
        <begin position="107"/>
        <end position="126"/>
    </location>
</feature>
<feature type="transmembrane region" description="Helical" evidence="7">
    <location>
        <begin position="162"/>
        <end position="184"/>
    </location>
</feature>
<dbReference type="InterPro" id="IPR036259">
    <property type="entry name" value="MFS_trans_sf"/>
</dbReference>
<feature type="transmembrane region" description="Helical" evidence="7">
    <location>
        <begin position="133"/>
        <end position="156"/>
    </location>
</feature>
<keyword evidence="2" id="KW-0813">Transport</keyword>
<evidence type="ECO:0000313" key="10">
    <source>
        <dbReference type="Proteomes" id="UP001157034"/>
    </source>
</evidence>
<keyword evidence="6 7" id="KW-0472">Membrane</keyword>